<feature type="transmembrane region" description="Helical" evidence="1">
    <location>
        <begin position="12"/>
        <end position="36"/>
    </location>
</feature>
<dbReference type="InterPro" id="IPR036259">
    <property type="entry name" value="MFS_trans_sf"/>
</dbReference>
<feature type="transmembrane region" description="Helical" evidence="1">
    <location>
        <begin position="42"/>
        <end position="62"/>
    </location>
</feature>
<name>A0A917AIP1_9BACI</name>
<keyword evidence="1" id="KW-0812">Transmembrane</keyword>
<proteinExistence type="predicted"/>
<evidence type="ECO:0000256" key="1">
    <source>
        <dbReference type="SAM" id="Phobius"/>
    </source>
</evidence>
<dbReference type="AlphaFoldDB" id="A0A917AIP1"/>
<dbReference type="EMBL" id="BMFK01000001">
    <property type="protein sequence ID" value="GGE55822.1"/>
    <property type="molecule type" value="Genomic_DNA"/>
</dbReference>
<keyword evidence="1" id="KW-1133">Transmembrane helix</keyword>
<sequence>MQNSIDATNLPNVYATYGVILSTVSGFSITLMGFIVDTFGVKTVYIVCAIFFSLSACLSFFLTNRIGIKKEG</sequence>
<dbReference type="SUPFAM" id="SSF103473">
    <property type="entry name" value="MFS general substrate transporter"/>
    <property type="match status" value="1"/>
</dbReference>
<dbReference type="Proteomes" id="UP000605259">
    <property type="component" value="Unassembled WGS sequence"/>
</dbReference>
<accession>A0A917AIP1</accession>
<reference evidence="2" key="2">
    <citation type="submission" date="2020-09" db="EMBL/GenBank/DDBJ databases">
        <authorList>
            <person name="Sun Q."/>
            <person name="Zhou Y."/>
        </authorList>
    </citation>
    <scope>NUCLEOTIDE SEQUENCE</scope>
    <source>
        <strain evidence="2">CGMCC 1.12698</strain>
    </source>
</reference>
<protein>
    <submittedName>
        <fullName evidence="2">Uncharacterized protein</fullName>
    </submittedName>
</protein>
<evidence type="ECO:0000313" key="2">
    <source>
        <dbReference type="EMBL" id="GGE55822.1"/>
    </source>
</evidence>
<organism evidence="2 3">
    <name type="scientific">Priestia taiwanensis</name>
    <dbReference type="NCBI Taxonomy" id="1347902"/>
    <lineage>
        <taxon>Bacteria</taxon>
        <taxon>Bacillati</taxon>
        <taxon>Bacillota</taxon>
        <taxon>Bacilli</taxon>
        <taxon>Bacillales</taxon>
        <taxon>Bacillaceae</taxon>
        <taxon>Priestia</taxon>
    </lineage>
</organism>
<comment type="caution">
    <text evidence="2">The sequence shown here is derived from an EMBL/GenBank/DDBJ whole genome shotgun (WGS) entry which is preliminary data.</text>
</comment>
<reference evidence="2" key="1">
    <citation type="journal article" date="2014" name="Int. J. Syst. Evol. Microbiol.">
        <title>Complete genome sequence of Corynebacterium casei LMG S-19264T (=DSM 44701T), isolated from a smear-ripened cheese.</title>
        <authorList>
            <consortium name="US DOE Joint Genome Institute (JGI-PGF)"/>
            <person name="Walter F."/>
            <person name="Albersmeier A."/>
            <person name="Kalinowski J."/>
            <person name="Ruckert C."/>
        </authorList>
    </citation>
    <scope>NUCLEOTIDE SEQUENCE</scope>
    <source>
        <strain evidence="2">CGMCC 1.12698</strain>
    </source>
</reference>
<keyword evidence="1" id="KW-0472">Membrane</keyword>
<evidence type="ECO:0000313" key="3">
    <source>
        <dbReference type="Proteomes" id="UP000605259"/>
    </source>
</evidence>
<gene>
    <name evidence="2" type="ORF">GCM10007140_02720</name>
</gene>
<keyword evidence="3" id="KW-1185">Reference proteome</keyword>